<evidence type="ECO:0000256" key="2">
    <source>
        <dbReference type="ARBA" id="ARBA00023172"/>
    </source>
</evidence>
<evidence type="ECO:0000256" key="3">
    <source>
        <dbReference type="PROSITE-ProRule" id="PRU01248"/>
    </source>
</evidence>
<reference evidence="6 7" key="1">
    <citation type="submission" date="2015-06" db="EMBL/GenBank/DDBJ databases">
        <title>Genome sequence of the organohalide-respiring Dehalogenimonas alkenigignens type strain (IP3-3T).</title>
        <authorList>
            <person name="Key T.A."/>
            <person name="Richmond D.P."/>
            <person name="Bowman K.S."/>
            <person name="Cho Y.-J."/>
            <person name="Chun J."/>
            <person name="da Costa M.S."/>
            <person name="Rainey F.A."/>
            <person name="Moe W.M."/>
        </authorList>
    </citation>
    <scope>NUCLEOTIDE SEQUENCE [LARGE SCALE GENOMIC DNA]</scope>
    <source>
        <strain evidence="6 7">IP3-3</strain>
    </source>
</reference>
<dbReference type="AlphaFoldDB" id="A0A0W0GHV2"/>
<dbReference type="SUPFAM" id="SSF56349">
    <property type="entry name" value="DNA breaking-rejoining enzymes"/>
    <property type="match status" value="1"/>
</dbReference>
<dbReference type="PANTHER" id="PTHR30349:SF88">
    <property type="entry name" value="BLL1584 PROTEIN"/>
    <property type="match status" value="1"/>
</dbReference>
<organism evidence="6 7">
    <name type="scientific">Dehalogenimonas alkenigignens</name>
    <dbReference type="NCBI Taxonomy" id="1217799"/>
    <lineage>
        <taxon>Bacteria</taxon>
        <taxon>Bacillati</taxon>
        <taxon>Chloroflexota</taxon>
        <taxon>Dehalococcoidia</taxon>
        <taxon>Dehalococcoidales</taxon>
        <taxon>Dehalococcoidaceae</taxon>
        <taxon>Dehalogenimonas</taxon>
    </lineage>
</organism>
<protein>
    <submittedName>
        <fullName evidence="6">Site-specific recombinase XerD</fullName>
    </submittedName>
</protein>
<dbReference type="OrthoDB" id="107900at2"/>
<keyword evidence="7" id="KW-1185">Reference proteome</keyword>
<proteinExistence type="predicted"/>
<dbReference type="GO" id="GO:0003677">
    <property type="term" value="F:DNA binding"/>
    <property type="evidence" value="ECO:0007669"/>
    <property type="project" value="UniProtKB-UniRule"/>
</dbReference>
<evidence type="ECO:0000313" key="7">
    <source>
        <dbReference type="Proteomes" id="UP000053947"/>
    </source>
</evidence>
<dbReference type="CDD" id="cd00796">
    <property type="entry name" value="INT_Rci_Hp1_C"/>
    <property type="match status" value="1"/>
</dbReference>
<keyword evidence="2" id="KW-0233">DNA recombination</keyword>
<keyword evidence="1 3" id="KW-0238">DNA-binding</keyword>
<feature type="domain" description="Core-binding (CB)" evidence="5">
    <location>
        <begin position="13"/>
        <end position="89"/>
    </location>
</feature>
<dbReference type="STRING" id="1217799.DEALK_09790"/>
<dbReference type="RefSeq" id="WP_058439167.1">
    <property type="nucleotide sequence ID" value="NZ_KQ758903.1"/>
</dbReference>
<dbReference type="Gene3D" id="1.10.443.10">
    <property type="entry name" value="Intergrase catalytic core"/>
    <property type="match status" value="1"/>
</dbReference>
<dbReference type="PANTHER" id="PTHR30349">
    <property type="entry name" value="PHAGE INTEGRASE-RELATED"/>
    <property type="match status" value="1"/>
</dbReference>
<evidence type="ECO:0000259" key="5">
    <source>
        <dbReference type="PROSITE" id="PS51900"/>
    </source>
</evidence>
<dbReference type="InterPro" id="IPR013762">
    <property type="entry name" value="Integrase-like_cat_sf"/>
</dbReference>
<dbReference type="EMBL" id="LFDV01000002">
    <property type="protein sequence ID" value="KTB48134.1"/>
    <property type="molecule type" value="Genomic_DNA"/>
</dbReference>
<dbReference type="InterPro" id="IPR044068">
    <property type="entry name" value="CB"/>
</dbReference>
<comment type="caution">
    <text evidence="6">The sequence shown here is derived from an EMBL/GenBank/DDBJ whole genome shotgun (WGS) entry which is preliminary data.</text>
</comment>
<accession>A0A0W0GHV2</accession>
<dbReference type="InterPro" id="IPR050090">
    <property type="entry name" value="Tyrosine_recombinase_XerCD"/>
</dbReference>
<dbReference type="InterPro" id="IPR011010">
    <property type="entry name" value="DNA_brk_join_enz"/>
</dbReference>
<gene>
    <name evidence="6" type="ORF">DEALK_09790</name>
</gene>
<dbReference type="GO" id="GO:0006310">
    <property type="term" value="P:DNA recombination"/>
    <property type="evidence" value="ECO:0007669"/>
    <property type="project" value="UniProtKB-KW"/>
</dbReference>
<dbReference type="InterPro" id="IPR002104">
    <property type="entry name" value="Integrase_catalytic"/>
</dbReference>
<dbReference type="GO" id="GO:0015074">
    <property type="term" value="P:DNA integration"/>
    <property type="evidence" value="ECO:0007669"/>
    <property type="project" value="InterPro"/>
</dbReference>
<dbReference type="Proteomes" id="UP000053947">
    <property type="component" value="Unassembled WGS sequence"/>
</dbReference>
<evidence type="ECO:0000256" key="1">
    <source>
        <dbReference type="ARBA" id="ARBA00023125"/>
    </source>
</evidence>
<evidence type="ECO:0000313" key="6">
    <source>
        <dbReference type="EMBL" id="KTB48134.1"/>
    </source>
</evidence>
<name>A0A0W0GHV2_9CHLR</name>
<dbReference type="PROSITE" id="PS51900">
    <property type="entry name" value="CB"/>
    <property type="match status" value="1"/>
</dbReference>
<sequence>MVQASPLPEGSLTKTRPLVDGFLESCDKRGLSPRTVTYYRSFLNAFAGQYPAIPSAVEPVEDFISSYTSSDERRHGCFRTLRVFYHFLEDRYNLANPMKKVTAPRRLPKAKRGLSREEIKRLLEFPSHSPVIRALLYFLADTGSRIGEAANLTREDVFESTVRISGKTGERIVPVSPQVRAMLLKLGPGRLWDHTPWWLTRQVSAAFKTAGFPGLTAHSLRHSFAQNWQGSDLALKAMGGWRSMTMVEHYAGQRPAMVEKEHGQYSPLAPVKLEAGGGTGTAEIRDMLQGLVKERQRGDLSQFLTFAEGMPGVFSMAMARYFFHSLMYNVSRMIRDENSKVLPLGSVKAAAYMLLHGVYGKDKDGEMDPKTRAEISRFADVMMHQVDAMFKSFVSEQYAAAMSYKQVAEIEETPEFFDLFRWEEDI</sequence>
<dbReference type="PROSITE" id="PS51898">
    <property type="entry name" value="TYR_RECOMBINASE"/>
    <property type="match status" value="1"/>
</dbReference>
<feature type="domain" description="Tyr recombinase" evidence="4">
    <location>
        <begin position="109"/>
        <end position="278"/>
    </location>
</feature>
<evidence type="ECO:0000259" key="4">
    <source>
        <dbReference type="PROSITE" id="PS51898"/>
    </source>
</evidence>